<name>A0AAN9AQZ5_9CAEN</name>
<comment type="caution">
    <text evidence="2">The sequence shown here is derived from an EMBL/GenBank/DDBJ whole genome shotgun (WGS) entry which is preliminary data.</text>
</comment>
<proteinExistence type="predicted"/>
<organism evidence="2 3">
    <name type="scientific">Littorina saxatilis</name>
    <dbReference type="NCBI Taxonomy" id="31220"/>
    <lineage>
        <taxon>Eukaryota</taxon>
        <taxon>Metazoa</taxon>
        <taxon>Spiralia</taxon>
        <taxon>Lophotrochozoa</taxon>
        <taxon>Mollusca</taxon>
        <taxon>Gastropoda</taxon>
        <taxon>Caenogastropoda</taxon>
        <taxon>Littorinimorpha</taxon>
        <taxon>Littorinoidea</taxon>
        <taxon>Littorinidae</taxon>
        <taxon>Littorina</taxon>
    </lineage>
</organism>
<keyword evidence="1" id="KW-0732">Signal</keyword>
<dbReference type="AlphaFoldDB" id="A0AAN9AQZ5"/>
<feature type="signal peptide" evidence="1">
    <location>
        <begin position="1"/>
        <end position="18"/>
    </location>
</feature>
<evidence type="ECO:0000313" key="2">
    <source>
        <dbReference type="EMBL" id="KAK7091424.1"/>
    </source>
</evidence>
<sequence length="253" mass="27059">MAVTVLMSIAVLATACLAREFNCTVDESLCTGNGAQAIVVAGQRMCCPPTATFSLNNDCKCVVPDTKEEPCREGVPQCRQATSFSTDSQGILRCCLPGLALNMVSKSVVNGMLMDVCTCRSVGNGGFMTSFMGMGHNGPVMAASFPAMAPRPVPVPSTNSTDIRSEWQRISNDWRNWGQNFGQGFRTWGHNFGQSMRGTGLNLARSLSGVLQNTLANTMVPLQRAFTHTIGNAFSAIPGAFPNQPTNPRVLMP</sequence>
<evidence type="ECO:0000256" key="1">
    <source>
        <dbReference type="SAM" id="SignalP"/>
    </source>
</evidence>
<dbReference type="EMBL" id="JBAMIC010000022">
    <property type="protein sequence ID" value="KAK7091424.1"/>
    <property type="molecule type" value="Genomic_DNA"/>
</dbReference>
<evidence type="ECO:0000313" key="3">
    <source>
        <dbReference type="Proteomes" id="UP001374579"/>
    </source>
</evidence>
<keyword evidence="3" id="KW-1185">Reference proteome</keyword>
<reference evidence="2 3" key="1">
    <citation type="submission" date="2024-02" db="EMBL/GenBank/DDBJ databases">
        <title>Chromosome-scale genome assembly of the rough periwinkle Littorina saxatilis.</title>
        <authorList>
            <person name="De Jode A."/>
            <person name="Faria R."/>
            <person name="Formenti G."/>
            <person name="Sims Y."/>
            <person name="Smith T.P."/>
            <person name="Tracey A."/>
            <person name="Wood J.M.D."/>
            <person name="Zagrodzka Z.B."/>
            <person name="Johannesson K."/>
            <person name="Butlin R.K."/>
            <person name="Leder E.H."/>
        </authorList>
    </citation>
    <scope>NUCLEOTIDE SEQUENCE [LARGE SCALE GENOMIC DNA]</scope>
    <source>
        <strain evidence="2">Snail1</strain>
        <tissue evidence="2">Muscle</tissue>
    </source>
</reference>
<dbReference type="Proteomes" id="UP001374579">
    <property type="component" value="Unassembled WGS sequence"/>
</dbReference>
<protein>
    <submittedName>
        <fullName evidence="2">Uncharacterized protein</fullName>
    </submittedName>
</protein>
<gene>
    <name evidence="2" type="ORF">V1264_009106</name>
</gene>
<feature type="chain" id="PRO_5043015420" evidence="1">
    <location>
        <begin position="19"/>
        <end position="253"/>
    </location>
</feature>
<accession>A0AAN9AQZ5</accession>